<name>A0AAD6GHD0_9EURO</name>
<keyword evidence="3" id="KW-1185">Reference proteome</keyword>
<gene>
    <name evidence="2" type="ORF">N7494_005285</name>
</gene>
<evidence type="ECO:0000313" key="3">
    <source>
        <dbReference type="Proteomes" id="UP001220324"/>
    </source>
</evidence>
<protein>
    <submittedName>
        <fullName evidence="2">Uncharacterized protein</fullName>
    </submittedName>
</protein>
<evidence type="ECO:0000313" key="2">
    <source>
        <dbReference type="EMBL" id="KAJ5544006.1"/>
    </source>
</evidence>
<reference evidence="2 3" key="1">
    <citation type="journal article" date="2023" name="IMA Fungus">
        <title>Comparative genomic study of the Penicillium genus elucidates a diverse pangenome and 15 lateral gene transfer events.</title>
        <authorList>
            <person name="Petersen C."/>
            <person name="Sorensen T."/>
            <person name="Nielsen M.R."/>
            <person name="Sondergaard T.E."/>
            <person name="Sorensen J.L."/>
            <person name="Fitzpatrick D.A."/>
            <person name="Frisvad J.C."/>
            <person name="Nielsen K.L."/>
        </authorList>
    </citation>
    <scope>NUCLEOTIDE SEQUENCE [LARGE SCALE GENOMIC DNA]</scope>
    <source>
        <strain evidence="2 3">IBT 35679</strain>
    </source>
</reference>
<comment type="caution">
    <text evidence="2">The sequence shown here is derived from an EMBL/GenBank/DDBJ whole genome shotgun (WGS) entry which is preliminary data.</text>
</comment>
<dbReference type="AlphaFoldDB" id="A0AAD6GHD0"/>
<proteinExistence type="predicted"/>
<organism evidence="2 3">
    <name type="scientific">Penicillium frequentans</name>
    <dbReference type="NCBI Taxonomy" id="3151616"/>
    <lineage>
        <taxon>Eukaryota</taxon>
        <taxon>Fungi</taxon>
        <taxon>Dikarya</taxon>
        <taxon>Ascomycota</taxon>
        <taxon>Pezizomycotina</taxon>
        <taxon>Eurotiomycetes</taxon>
        <taxon>Eurotiomycetidae</taxon>
        <taxon>Eurotiales</taxon>
        <taxon>Aspergillaceae</taxon>
        <taxon>Penicillium</taxon>
    </lineage>
</organism>
<sequence length="92" mass="10198">MRTSVHHSSRPLSAPEYIDAEERSRRCETKIHAFHPIYTSHGALSRVVFQNMKPLTAHQTESEPALRQCSAQGHGLHAISGPITSNHATCPM</sequence>
<evidence type="ECO:0000256" key="1">
    <source>
        <dbReference type="SAM" id="MobiDB-lite"/>
    </source>
</evidence>
<feature type="region of interest" description="Disordered" evidence="1">
    <location>
        <begin position="1"/>
        <end position="22"/>
    </location>
</feature>
<dbReference type="EMBL" id="JAQIZZ010000004">
    <property type="protein sequence ID" value="KAJ5544006.1"/>
    <property type="molecule type" value="Genomic_DNA"/>
</dbReference>
<dbReference type="Proteomes" id="UP001220324">
    <property type="component" value="Unassembled WGS sequence"/>
</dbReference>
<accession>A0AAD6GHD0</accession>